<dbReference type="InterPro" id="IPR003599">
    <property type="entry name" value="Ig_sub"/>
</dbReference>
<proteinExistence type="predicted"/>
<name>A0A8C3B0J3_CYCLU</name>
<sequence length="2525" mass="278943">MDSPTRNPALKFVVPLKAATVELGGTLTLTCELNRASGDVVWRHDGREIKPGGRHCVRADGAKRVLAVTGATKEDEGDYDCECRNDKTSARLNNVAATEGKDAVFKCAVSPADADVKWFHNNVPVTAGPRYRIERGGGSHSLTIASVAQKDAGEISVDAEGKSCKASLQVQHEPVTFKKKLENLTAEEQSEVKLEVELSKPSEEVRWMKNSVVLQPAGNMEIRVDGAKQTLVFKSVTCADRGVYSCETLDDKTQTKLNVEKTQVHETETVTFEVELSQADVEGSWTRDGAKLKSGANCRITALGKKQALTLSNLKREDAGTISFQAEGVHSSGKLIITGKSCFPVGRRMGGSVQHPTCVLVSTEPPAMISKPLVDIAAPEKEKVTFECELSRTNADVKWRVSSQEIVMRLFFNMICLNNDHLQTVLTFLIPGRTHVLLFKTVAPEDTGEIKFTADKASSAARLKVKELPVKFVKRLRDKIAMYKHRGHLECQVSRASAKVKWYKNKTELKHGKKYEIRSEDVYRKLLINDVDSGDEDTYTCDGTDDRTSCKLLVEGNIVEGHKHWLWASVEVTEPFAAVFEVEISMELVKPPTWTLNGVAVQESADVEMEKEGAMHRLTRSSITCVIIRGLITCCPSHSERPLEVAEPMKDVKAKEKSSAILTCKFSASPKEVKWFKGQGPLAASDKYNIKQDATRAQLTIQRLTEEDSGEYRCRIVFTLKPSRLFCPARDIKITKHLADTEVDEDSDAAFTCEINYADEEVQWLLSDKVLFTNEVNVRTGMHNTLMVTFLHHLETWLTQNTIHITHCQTFVFSRFPFKEKRAVFLKSLDDVIGEEKGMITLACEASKPRVSPTWRKESQVLKAGSKYELLHTGKSLGLIIKDVTNEDAGEYSCDLGTEVSKAKVTVRAAASSVSQGLQSVSAVRGEDAVFTCEVTQCSSTVKWAKESKTIKKSQKYDISQEDKVMKLIVLNVAAQDSGEYSCEVVGGATTRATLDVREPTHVFTKALMDSRAEEGSAVVLQCEIAQCPSTVIWLKGPAELKAGGRYEMSQKDGILTLTIKHLEEKDTDIYTCDVGTAKSVAKVTVNEKLQSQEAEEGASVTLCCELSKPGVPVEWKKGTQILKSGQKYQMKQKASVNQLLIDQVEPEDSGDYSCVCGDQKTSASLKIKARPVTFKQKLEGQEAEEGASVTLCCELSKPGVPVEWKKGTQILKSGQKYQMKQKASVNQLLIDQVEPEDSGDYSCVCGDQKTSASLKIKARPVTFKQKLEGQEAEEGASVTLCCELSKHGVPVEWKKGTQILKSGQKYQMKQKASVNQLLIDQVEPEDSGDYSCVCGDQKTSLVQLQHVTRPVTFKQKLEGQEAEEGASVTLCCELSKPGVPVEWKKGTQILKSGQKYQMKQKASVNQLLIDQVEPEDSGDYSCVCGDQKTSASLKIKGRRRIYRDSTSGKCAIHCIGRLLVCSYLDISSCKIATYNARPVTFKQKLEGQEAEEGASVTLCCELSKPGVPVEWKKGTQILKSGQKYQMKQKASMNQLLIDQLEPEDSGDYSCVCGDQKTSASLKIKVLPVVVVRDLESREAEEGHAVTLRCELSKPGLPVEWRRGTRVLSRGEKYQMKQIGSSYELQISDLTPGDTGSYTCRSEDALCSASLVVNAAPVIFTKELESQTADEGDSVTLHCELSKAGVPLEWRKGELGLCPCAKYDIRQAGHLASLVIHDVDPEDRHLNCCRLTLTTVNNERYMYLNRDKAYFLWHFWSFFFIDCDQFRTICHLRKKTHFHIRYNDLDFSSCMCVAGYTLGVGCTRPVLFKTQLQNLERREGESASLRCETTTPGAGVVWRLGDRPLASSGKYHLKQEGTVVELAIYKLQGADSGEYSCDTGDQRTSAVLTVQGRSLSYLSLFLLESRLFHALPTSSLPTLEHDIQEAREGDAATLSCETSSPDCQVIWLKGSTVLTHGEKYNTEQRASTHILVVHKLNVQDGGEYTCDTGGRKSTATLTVKEHVRLVRELCDLTVATGQDAVFEVELSHSGVTHGEWWLADNLLQNNDLNQMSVRGAVHRLVLKMVTTDESGDVAFVVGEEKTVACLLVEEKPKGKGDDAVTPHIHLHRPTNRLCLGKWKYAGSIINIITFYLSNVTVLMSNGAFRQLCIHNLVPEDSGTYTCDTGDAQCGVTLTVEGKERCHLFRPVWHQRCVSSASVYRDACAPVFFRKELKNLDALEGEEVTLRCEPSKPGVRVEWRKGGMVLQPGKKCEMRQEGCVQELVLRNLEPEDSGYYTCDAGDQLTTASLAVQDAVRHIQCVLDTILSLQHSSGVIKLTCHFGHILHLFVYLMAPPPPTPTPPTSDPTVEVVSEMEDLRVLKNQPAEFICQYSRPVTAQWKKDGRPLQPDGRRVLVEQDWNVARLYISHASAEDAGAYACEAEGTRVVASLYVEGELPPATWRPQPPERLLCSLTVSDSCTVTFKAGAASTSAQLSVKGESSERTRVAFVALFSAVIMHSNLFHCLRLAAGCCEASGGQGGRSGREG</sequence>
<feature type="domain" description="Ig-like" evidence="5">
    <location>
        <begin position="817"/>
        <end position="894"/>
    </location>
</feature>
<keyword evidence="7" id="KW-1185">Reference proteome</keyword>
<feature type="domain" description="Ig-like" evidence="5">
    <location>
        <begin position="174"/>
        <end position="258"/>
    </location>
</feature>
<dbReference type="InterPro" id="IPR007110">
    <property type="entry name" value="Ig-like_dom"/>
</dbReference>
<dbReference type="SMART" id="SM00409">
    <property type="entry name" value="IG"/>
    <property type="match status" value="22"/>
</dbReference>
<feature type="domain" description="Ig-like" evidence="5">
    <location>
        <begin position="1272"/>
        <end position="1349"/>
    </location>
</feature>
<keyword evidence="2" id="KW-0963">Cytoplasm</keyword>
<feature type="domain" description="Ig-like" evidence="5">
    <location>
        <begin position="2345"/>
        <end position="2430"/>
    </location>
</feature>
<evidence type="ECO:0000259" key="5">
    <source>
        <dbReference type="PROSITE" id="PS50835"/>
    </source>
</evidence>
<dbReference type="Gene3D" id="2.60.40.10">
    <property type="entry name" value="Immunoglobulins"/>
    <property type="match status" value="24"/>
</dbReference>
<evidence type="ECO:0000256" key="3">
    <source>
        <dbReference type="ARBA" id="ARBA00022553"/>
    </source>
</evidence>
<dbReference type="InterPro" id="IPR052385">
    <property type="entry name" value="Obscurin/Obscurin-like_Reg"/>
</dbReference>
<dbReference type="InterPro" id="IPR036179">
    <property type="entry name" value="Ig-like_dom_sf"/>
</dbReference>
<dbReference type="PANTHER" id="PTHR35971:SF5">
    <property type="entry name" value="OBSCURIN LIKE CYTOSKELETAL ADAPTOR 1"/>
    <property type="match status" value="1"/>
</dbReference>
<reference evidence="6" key="1">
    <citation type="submission" date="2025-08" db="UniProtKB">
        <authorList>
            <consortium name="Ensembl"/>
        </authorList>
    </citation>
    <scope>IDENTIFICATION</scope>
</reference>
<feature type="domain" description="Ig-like" evidence="5">
    <location>
        <begin position="1479"/>
        <end position="1563"/>
    </location>
</feature>
<protein>
    <recommendedName>
        <fullName evidence="5">Ig-like domain-containing protein</fullName>
    </recommendedName>
</protein>
<organism evidence="6 7">
    <name type="scientific">Cyclopterus lumpus</name>
    <name type="common">Lumpsucker</name>
    <dbReference type="NCBI Taxonomy" id="8103"/>
    <lineage>
        <taxon>Eukaryota</taxon>
        <taxon>Metazoa</taxon>
        <taxon>Chordata</taxon>
        <taxon>Craniata</taxon>
        <taxon>Vertebrata</taxon>
        <taxon>Euteleostomi</taxon>
        <taxon>Actinopterygii</taxon>
        <taxon>Neopterygii</taxon>
        <taxon>Teleostei</taxon>
        <taxon>Neoteleostei</taxon>
        <taxon>Acanthomorphata</taxon>
        <taxon>Eupercaria</taxon>
        <taxon>Perciformes</taxon>
        <taxon>Cottioidei</taxon>
        <taxon>Cottales</taxon>
        <taxon>Cyclopteridae</taxon>
        <taxon>Cyclopterus</taxon>
    </lineage>
</organism>
<feature type="domain" description="Ig-like" evidence="5">
    <location>
        <begin position="1351"/>
        <end position="1435"/>
    </location>
</feature>
<dbReference type="SMART" id="SM00408">
    <property type="entry name" value="IGc2"/>
    <property type="match status" value="17"/>
</dbReference>
<evidence type="ECO:0000256" key="4">
    <source>
        <dbReference type="ARBA" id="ARBA00023157"/>
    </source>
</evidence>
<feature type="domain" description="Ig-like" evidence="5">
    <location>
        <begin position="903"/>
        <end position="996"/>
    </location>
</feature>
<dbReference type="InterPro" id="IPR013106">
    <property type="entry name" value="Ig_V-set"/>
</dbReference>
<feature type="domain" description="Ig-like" evidence="5">
    <location>
        <begin position="1000"/>
        <end position="1075"/>
    </location>
</feature>
<feature type="domain" description="Ig-like" evidence="5">
    <location>
        <begin position="489"/>
        <end position="541"/>
    </location>
</feature>
<feature type="domain" description="Ig-like" evidence="5">
    <location>
        <begin position="2205"/>
        <end position="2289"/>
    </location>
</feature>
<dbReference type="InterPro" id="IPR003598">
    <property type="entry name" value="Ig_sub2"/>
</dbReference>
<dbReference type="GeneTree" id="ENSGT00940000154756"/>
<feature type="domain" description="Ig-like" evidence="5">
    <location>
        <begin position="1912"/>
        <end position="1998"/>
    </location>
</feature>
<dbReference type="GO" id="GO:0005634">
    <property type="term" value="C:nucleus"/>
    <property type="evidence" value="ECO:0007669"/>
    <property type="project" value="UniProtKB-SubCell"/>
</dbReference>
<keyword evidence="3" id="KW-0597">Phosphoprotein</keyword>
<dbReference type="Proteomes" id="UP000694565">
    <property type="component" value="Unplaced"/>
</dbReference>
<dbReference type="SMART" id="SM00406">
    <property type="entry name" value="IGv"/>
    <property type="match status" value="3"/>
</dbReference>
<dbReference type="PANTHER" id="PTHR35971">
    <property type="entry name" value="SI:DKEY-31G6.6"/>
    <property type="match status" value="1"/>
</dbReference>
<feature type="domain" description="Ig-like" evidence="5">
    <location>
        <begin position="1082"/>
        <end position="1167"/>
    </location>
</feature>
<dbReference type="SUPFAM" id="SSF48726">
    <property type="entry name" value="Immunoglobulin"/>
    <property type="match status" value="23"/>
</dbReference>
<evidence type="ECO:0000313" key="6">
    <source>
        <dbReference type="Ensembl" id="ENSCLMP00005050330.1"/>
    </source>
</evidence>
<evidence type="ECO:0000313" key="7">
    <source>
        <dbReference type="Proteomes" id="UP000694565"/>
    </source>
</evidence>
<dbReference type="Ensembl" id="ENSCLMT00005051987.1">
    <property type="protein sequence ID" value="ENSCLMP00005050330.1"/>
    <property type="gene ID" value="ENSCLMG00005022856.1"/>
</dbReference>
<dbReference type="Pfam" id="PF07679">
    <property type="entry name" value="I-set"/>
    <property type="match status" value="19"/>
</dbReference>
<accession>A0A8C3B0J3</accession>
<feature type="domain" description="Ig-like" evidence="5">
    <location>
        <begin position="642"/>
        <end position="716"/>
    </location>
</feature>
<feature type="domain" description="Ig-like" evidence="5">
    <location>
        <begin position="1805"/>
        <end position="1889"/>
    </location>
</feature>
<evidence type="ECO:0000256" key="2">
    <source>
        <dbReference type="ARBA" id="ARBA00022490"/>
    </source>
</evidence>
<reference evidence="6" key="2">
    <citation type="submission" date="2025-09" db="UniProtKB">
        <authorList>
            <consortium name="Ensembl"/>
        </authorList>
    </citation>
    <scope>IDENTIFICATION</scope>
</reference>
<dbReference type="CDD" id="cd00096">
    <property type="entry name" value="Ig"/>
    <property type="match status" value="3"/>
</dbReference>
<comment type="subcellular location">
    <subcellularLocation>
        <location evidence="1">Cytoplasm</location>
    </subcellularLocation>
</comment>
<evidence type="ECO:0000256" key="1">
    <source>
        <dbReference type="ARBA" id="ARBA00004496"/>
    </source>
</evidence>
<keyword evidence="4" id="KW-1015">Disulfide bond</keyword>
<dbReference type="InterPro" id="IPR013098">
    <property type="entry name" value="Ig_I-set"/>
</dbReference>
<dbReference type="InterPro" id="IPR013783">
    <property type="entry name" value="Ig-like_fold"/>
</dbReference>
<dbReference type="GO" id="GO:0005737">
    <property type="term" value="C:cytoplasm"/>
    <property type="evidence" value="ECO:0007669"/>
    <property type="project" value="UniProtKB-SubCell"/>
</dbReference>
<feature type="domain" description="Ig-like" evidence="5">
    <location>
        <begin position="8"/>
        <end position="93"/>
    </location>
</feature>
<dbReference type="PROSITE" id="PS50835">
    <property type="entry name" value="IG_LIKE"/>
    <property type="match status" value="17"/>
</dbReference>
<feature type="domain" description="Ig-like" evidence="5">
    <location>
        <begin position="1172"/>
        <end position="1263"/>
    </location>
</feature>
<feature type="domain" description="Ig-like" evidence="5">
    <location>
        <begin position="1568"/>
        <end position="1659"/>
    </location>
</feature>